<evidence type="ECO:0000256" key="1">
    <source>
        <dbReference type="SAM" id="SignalP"/>
    </source>
</evidence>
<evidence type="ECO:0000313" key="3">
    <source>
        <dbReference type="Proteomes" id="UP000218775"/>
    </source>
</evidence>
<sequence>MKLHFFRSLVFFATLLSFNAFGMKDKFSNEGESEHMMNSVIIPKVDFPKMVRSEKELAELISSHFDRFSSINIIESSYEYDWDKIRHISEKTGITLGVIDKRVGRIVLSYDGGVSFGTGSFVNKQILSNAHVFEKIPKSSKAEFEQGLSLVLPEQFDVDQTIRGLKKYKKAFLDYYVYQSERKNIHNFIPPAIVSSYEYNDVFIATKYFSRRNKKQDTDIGYVKNYATDDDFSSQSFKYKSNYGFHKNEDTVFKLTHYPAGIPIQRTSYGLLDFKARTHKMSTLGGSSGGLIIDYYGKPIGIHSSGTPHYTQGNLTVGDVNIFESLDGLNAEYVTLDRGPGSKLFEMIKSPLVRKPLLKLFTKGKFYI</sequence>
<protein>
    <recommendedName>
        <fullName evidence="4">Serine protease</fullName>
    </recommendedName>
</protein>
<feature type="chain" id="PRO_5012246723" description="Serine protease" evidence="1">
    <location>
        <begin position="23"/>
        <end position="368"/>
    </location>
</feature>
<proteinExistence type="predicted"/>
<feature type="signal peptide" evidence="1">
    <location>
        <begin position="1"/>
        <end position="22"/>
    </location>
</feature>
<comment type="caution">
    <text evidence="2">The sequence shown here is derived from an EMBL/GenBank/DDBJ whole genome shotgun (WGS) entry which is preliminary data.</text>
</comment>
<reference evidence="3" key="1">
    <citation type="submission" date="2017-08" db="EMBL/GenBank/DDBJ databases">
        <title>A dynamic microbial community with high functional redundancy inhabits the cold, oxic subseafloor aquifer.</title>
        <authorList>
            <person name="Tully B.J."/>
            <person name="Wheat C.G."/>
            <person name="Glazer B.T."/>
            <person name="Huber J.A."/>
        </authorList>
    </citation>
    <scope>NUCLEOTIDE SEQUENCE [LARGE SCALE GENOMIC DNA]</scope>
</reference>
<dbReference type="EMBL" id="NVUK01000004">
    <property type="protein sequence ID" value="PCI78520.1"/>
    <property type="molecule type" value="Genomic_DNA"/>
</dbReference>
<dbReference type="Proteomes" id="UP000218775">
    <property type="component" value="Unassembled WGS sequence"/>
</dbReference>
<accession>A0A2A4X7I4</accession>
<name>A0A2A4X7I4_UNCAE</name>
<gene>
    <name evidence="2" type="ORF">COB21_00535</name>
</gene>
<organism evidence="2 3">
    <name type="scientific">Aerophobetes bacterium</name>
    <dbReference type="NCBI Taxonomy" id="2030807"/>
    <lineage>
        <taxon>Bacteria</taxon>
        <taxon>Candidatus Aerophobota</taxon>
    </lineage>
</organism>
<evidence type="ECO:0008006" key="4">
    <source>
        <dbReference type="Google" id="ProtNLM"/>
    </source>
</evidence>
<keyword evidence="1" id="KW-0732">Signal</keyword>
<dbReference type="InterPro" id="IPR009003">
    <property type="entry name" value="Peptidase_S1_PA"/>
</dbReference>
<dbReference type="AlphaFoldDB" id="A0A2A4X7I4"/>
<dbReference type="SUPFAM" id="SSF50494">
    <property type="entry name" value="Trypsin-like serine proteases"/>
    <property type="match status" value="1"/>
</dbReference>
<evidence type="ECO:0000313" key="2">
    <source>
        <dbReference type="EMBL" id="PCI78520.1"/>
    </source>
</evidence>